<name>A0AAV4QXI2_CAEEX</name>
<organism evidence="1 2">
    <name type="scientific">Caerostris extrusa</name>
    <name type="common">Bark spider</name>
    <name type="synonym">Caerostris bankana</name>
    <dbReference type="NCBI Taxonomy" id="172846"/>
    <lineage>
        <taxon>Eukaryota</taxon>
        <taxon>Metazoa</taxon>
        <taxon>Ecdysozoa</taxon>
        <taxon>Arthropoda</taxon>
        <taxon>Chelicerata</taxon>
        <taxon>Arachnida</taxon>
        <taxon>Araneae</taxon>
        <taxon>Araneomorphae</taxon>
        <taxon>Entelegynae</taxon>
        <taxon>Araneoidea</taxon>
        <taxon>Araneidae</taxon>
        <taxon>Caerostris</taxon>
    </lineage>
</organism>
<evidence type="ECO:0000313" key="1">
    <source>
        <dbReference type="EMBL" id="GIY12812.1"/>
    </source>
</evidence>
<dbReference type="EMBL" id="BPLR01006856">
    <property type="protein sequence ID" value="GIY12812.1"/>
    <property type="molecule type" value="Genomic_DNA"/>
</dbReference>
<dbReference type="Proteomes" id="UP001054945">
    <property type="component" value="Unassembled WGS sequence"/>
</dbReference>
<evidence type="ECO:0000313" key="2">
    <source>
        <dbReference type="Proteomes" id="UP001054945"/>
    </source>
</evidence>
<reference evidence="1 2" key="1">
    <citation type="submission" date="2021-06" db="EMBL/GenBank/DDBJ databases">
        <title>Caerostris extrusa draft genome.</title>
        <authorList>
            <person name="Kono N."/>
            <person name="Arakawa K."/>
        </authorList>
    </citation>
    <scope>NUCLEOTIDE SEQUENCE [LARGE SCALE GENOMIC DNA]</scope>
</reference>
<proteinExistence type="predicted"/>
<dbReference type="AlphaFoldDB" id="A0AAV4QXI2"/>
<gene>
    <name evidence="1" type="ORF">CEXT_748951</name>
</gene>
<keyword evidence="2" id="KW-1185">Reference proteome</keyword>
<sequence>MLSFLPLLHPIRLDGRLSLTDFLVATEFGMRGVPPPSPHLHLSRNELIEIILTTSNLTKFRRAVQHSVSGHIKLWKQKSSANYTCVKRK</sequence>
<accession>A0AAV4QXI2</accession>
<comment type="caution">
    <text evidence="1">The sequence shown here is derived from an EMBL/GenBank/DDBJ whole genome shotgun (WGS) entry which is preliminary data.</text>
</comment>
<protein>
    <submittedName>
        <fullName evidence="1">Uncharacterized protein</fullName>
    </submittedName>
</protein>